<dbReference type="InterPro" id="IPR014746">
    <property type="entry name" value="Gln_synth/guanido_kin_cat_dom"/>
</dbReference>
<dbReference type="GO" id="GO:0004357">
    <property type="term" value="F:glutamate-cysteine ligase activity"/>
    <property type="evidence" value="ECO:0007669"/>
    <property type="project" value="UniProtKB-EC"/>
</dbReference>
<dbReference type="Pfam" id="PF04107">
    <property type="entry name" value="GCS2"/>
    <property type="match status" value="1"/>
</dbReference>
<dbReference type="GO" id="GO:0006750">
    <property type="term" value="P:glutathione biosynthetic process"/>
    <property type="evidence" value="ECO:0007669"/>
    <property type="project" value="InterPro"/>
</dbReference>
<dbReference type="PANTHER" id="PTHR34378:SF1">
    <property type="entry name" value="GLUTAMATE--CYSTEINE LIGASE, CHLOROPLASTIC"/>
    <property type="match status" value="1"/>
</dbReference>
<dbReference type="KEGG" id="pbap:Pla133_16390"/>
<dbReference type="EMBL" id="CP036287">
    <property type="protein sequence ID" value="QDU66563.1"/>
    <property type="molecule type" value="Genomic_DNA"/>
</dbReference>
<dbReference type="SUPFAM" id="SSF55931">
    <property type="entry name" value="Glutamine synthetase/guanido kinase"/>
    <property type="match status" value="1"/>
</dbReference>
<dbReference type="InterPro" id="IPR035434">
    <property type="entry name" value="GCL_bact_plant"/>
</dbReference>
<gene>
    <name evidence="5" type="primary">gshA</name>
    <name evidence="5" type="ORF">Pla133_16390</name>
</gene>
<protein>
    <recommendedName>
        <fullName evidence="1">glutamate--cysteine ligase</fullName>
        <ecNumber evidence="1">6.3.2.2</ecNumber>
    </recommendedName>
</protein>
<accession>A0A518BHZ5</accession>
<evidence type="ECO:0000256" key="1">
    <source>
        <dbReference type="ARBA" id="ARBA00012220"/>
    </source>
</evidence>
<dbReference type="PANTHER" id="PTHR34378">
    <property type="entry name" value="GLUTAMATE--CYSTEINE LIGASE, CHLOROPLASTIC"/>
    <property type="match status" value="1"/>
</dbReference>
<evidence type="ECO:0000313" key="6">
    <source>
        <dbReference type="Proteomes" id="UP000316921"/>
    </source>
</evidence>
<dbReference type="AlphaFoldDB" id="A0A518BHZ5"/>
<evidence type="ECO:0000256" key="2">
    <source>
        <dbReference type="ARBA" id="ARBA00022598"/>
    </source>
</evidence>
<evidence type="ECO:0000256" key="3">
    <source>
        <dbReference type="ARBA" id="ARBA00022741"/>
    </source>
</evidence>
<keyword evidence="2 5" id="KW-0436">Ligase</keyword>
<sequence length="464" mass="51043">MPTKDPELTITVDEALERAAARAFPEIDESRAGARDVGLEPERFAIEMDAQGRPLRRLPLAGPGGVLEAIDQVAGRDDLIQARDPERVPPTVGLTQGGSLTFEPGAQIEHSTAVHPSASAALDDVRAVVSKLEEVFGPRRVALISLGLDPWFGPGDVPQQLDADRYRSMAAYFDARGPSGPWMMRLSCSLQVNVDLGSRQVRDERWLLGNLLSPALVGIFSTSPERAGEDYFHCRRARVWQTIDPTRTGFPAGLLDGSLEGPERQYAAAALDADVLLFRTEAGHAVTGEPGLRFRDWIERGHPVHGWPTIDDLDYHLTTLFFEVRPRGFFELRGIDALPYCMRPAAVAFVCGLLYDERARGLALERLAPSLAGLDQRWRDSAERGLEIPRLRDEVDFLWRTALDGMERLGPQFMREEHMSDARAFAERFFARTAAPVDELRAAVAVGPAAALRWADGSGCSAAV</sequence>
<proteinExistence type="predicted"/>
<dbReference type="EC" id="6.3.2.2" evidence="1"/>
<dbReference type="RefSeq" id="WP_419192237.1">
    <property type="nucleotide sequence ID" value="NZ_CP036287.1"/>
</dbReference>
<evidence type="ECO:0000256" key="4">
    <source>
        <dbReference type="ARBA" id="ARBA00022840"/>
    </source>
</evidence>
<organism evidence="5 6">
    <name type="scientific">Engelhardtia mirabilis</name>
    <dbReference type="NCBI Taxonomy" id="2528011"/>
    <lineage>
        <taxon>Bacteria</taxon>
        <taxon>Pseudomonadati</taxon>
        <taxon>Planctomycetota</taxon>
        <taxon>Planctomycetia</taxon>
        <taxon>Planctomycetia incertae sedis</taxon>
        <taxon>Engelhardtia</taxon>
    </lineage>
</organism>
<keyword evidence="6" id="KW-1185">Reference proteome</keyword>
<dbReference type="GO" id="GO:0005524">
    <property type="term" value="F:ATP binding"/>
    <property type="evidence" value="ECO:0007669"/>
    <property type="project" value="UniProtKB-KW"/>
</dbReference>
<evidence type="ECO:0000313" key="5">
    <source>
        <dbReference type="EMBL" id="QDU66563.1"/>
    </source>
</evidence>
<name>A0A518BHZ5_9BACT</name>
<dbReference type="Gene3D" id="3.30.590.20">
    <property type="match status" value="1"/>
</dbReference>
<keyword evidence="4" id="KW-0067">ATP-binding</keyword>
<reference evidence="5 6" key="1">
    <citation type="submission" date="2019-02" db="EMBL/GenBank/DDBJ databases">
        <title>Deep-cultivation of Planctomycetes and their phenomic and genomic characterization uncovers novel biology.</title>
        <authorList>
            <person name="Wiegand S."/>
            <person name="Jogler M."/>
            <person name="Boedeker C."/>
            <person name="Pinto D."/>
            <person name="Vollmers J."/>
            <person name="Rivas-Marin E."/>
            <person name="Kohn T."/>
            <person name="Peeters S.H."/>
            <person name="Heuer A."/>
            <person name="Rast P."/>
            <person name="Oberbeckmann S."/>
            <person name="Bunk B."/>
            <person name="Jeske O."/>
            <person name="Meyerdierks A."/>
            <person name="Storesund J.E."/>
            <person name="Kallscheuer N."/>
            <person name="Luecker S."/>
            <person name="Lage O.M."/>
            <person name="Pohl T."/>
            <person name="Merkel B.J."/>
            <person name="Hornburger P."/>
            <person name="Mueller R.-W."/>
            <person name="Bruemmer F."/>
            <person name="Labrenz M."/>
            <person name="Spormann A.M."/>
            <person name="Op den Camp H."/>
            <person name="Overmann J."/>
            <person name="Amann R."/>
            <person name="Jetten M.S.M."/>
            <person name="Mascher T."/>
            <person name="Medema M.H."/>
            <person name="Devos D.P."/>
            <person name="Kaster A.-K."/>
            <person name="Ovreas L."/>
            <person name="Rohde M."/>
            <person name="Galperin M.Y."/>
            <person name="Jogler C."/>
        </authorList>
    </citation>
    <scope>NUCLEOTIDE SEQUENCE [LARGE SCALE GENOMIC DNA]</scope>
    <source>
        <strain evidence="5 6">Pla133</strain>
    </source>
</reference>
<keyword evidence="3" id="KW-0547">Nucleotide-binding</keyword>
<dbReference type="Proteomes" id="UP000316921">
    <property type="component" value="Chromosome"/>
</dbReference>
<dbReference type="InterPro" id="IPR006336">
    <property type="entry name" value="GCS2"/>
</dbReference>